<sequence>MKHLAAELLLEIFAHVRDEPDTSPFPHLGLLSCSLVCRFWYNCAYPLLVGANDKHLSHDMEKYTNADLELLVGLMTESRRYGLNHNELIQTVEIVIQRLFVSRFRTARLDQPRVDAIGRLLGILPLQAKALKLNLSGISTRTELKPLSDFVSRLSPTLANTATLHLSNFNYVEQRSLFRTRSIKALTPSSSKASLHPICTLINHIRLHLRHIHLTSSDLHLTVLQSLRACLHITTALFHSPVSTAHPNDLATTIASWPKLRQLSIRDQDSDDCIALGPTIARLAVTPPPLLEVLELDNTYCTEAAPIYPSLRILLLGCSSTLVSLMLPTNAGDTTESADEFLAFLAELDMPRLEILDLSPVGVAMTGRRRVSAQQRQAPGSASAPSSLYPRRQARELLSAAPSLSDQSDSELETDSIPWPRLRRLELVSCHRVVPAFVRAVVESCPELETLRVGIAHEYLEEIETIMDGFVRDEGNLERGCGRARCPQCRVIIFTASKS</sequence>
<keyword evidence="2" id="KW-1185">Reference proteome</keyword>
<dbReference type="PROSITE" id="PS51257">
    <property type="entry name" value="PROKAR_LIPOPROTEIN"/>
    <property type="match status" value="1"/>
</dbReference>
<proteinExistence type="predicted"/>
<dbReference type="EMBL" id="RBNI01007352">
    <property type="protein sequence ID" value="RUP45407.1"/>
    <property type="molecule type" value="Genomic_DNA"/>
</dbReference>
<accession>A0A433D3H2</accession>
<name>A0A433D3H2_9FUNG</name>
<evidence type="ECO:0000313" key="2">
    <source>
        <dbReference type="Proteomes" id="UP000268093"/>
    </source>
</evidence>
<dbReference type="AlphaFoldDB" id="A0A433D3H2"/>
<dbReference type="OrthoDB" id="10257471at2759"/>
<dbReference type="Proteomes" id="UP000268093">
    <property type="component" value="Unassembled WGS sequence"/>
</dbReference>
<evidence type="ECO:0000313" key="1">
    <source>
        <dbReference type="EMBL" id="RUP45407.1"/>
    </source>
</evidence>
<dbReference type="SUPFAM" id="SSF52047">
    <property type="entry name" value="RNI-like"/>
    <property type="match status" value="1"/>
</dbReference>
<reference evidence="1 2" key="1">
    <citation type="journal article" date="2018" name="New Phytol.">
        <title>Phylogenomics of Endogonaceae and evolution of mycorrhizas within Mucoromycota.</title>
        <authorList>
            <person name="Chang Y."/>
            <person name="Desiro A."/>
            <person name="Na H."/>
            <person name="Sandor L."/>
            <person name="Lipzen A."/>
            <person name="Clum A."/>
            <person name="Barry K."/>
            <person name="Grigoriev I.V."/>
            <person name="Martin F.M."/>
            <person name="Stajich J.E."/>
            <person name="Smith M.E."/>
            <person name="Bonito G."/>
            <person name="Spatafora J.W."/>
        </authorList>
    </citation>
    <scope>NUCLEOTIDE SEQUENCE [LARGE SCALE GENOMIC DNA]</scope>
    <source>
        <strain evidence="1 2">GMNB39</strain>
    </source>
</reference>
<comment type="caution">
    <text evidence="1">The sequence shown here is derived from an EMBL/GenBank/DDBJ whole genome shotgun (WGS) entry which is preliminary data.</text>
</comment>
<dbReference type="Gene3D" id="1.20.1280.50">
    <property type="match status" value="1"/>
</dbReference>
<organism evidence="1 2">
    <name type="scientific">Jimgerdemannia flammicorona</name>
    <dbReference type="NCBI Taxonomy" id="994334"/>
    <lineage>
        <taxon>Eukaryota</taxon>
        <taxon>Fungi</taxon>
        <taxon>Fungi incertae sedis</taxon>
        <taxon>Mucoromycota</taxon>
        <taxon>Mucoromycotina</taxon>
        <taxon>Endogonomycetes</taxon>
        <taxon>Endogonales</taxon>
        <taxon>Endogonaceae</taxon>
        <taxon>Jimgerdemannia</taxon>
    </lineage>
</organism>
<dbReference type="InterPro" id="IPR032675">
    <property type="entry name" value="LRR_dom_sf"/>
</dbReference>
<dbReference type="Gene3D" id="3.80.10.10">
    <property type="entry name" value="Ribonuclease Inhibitor"/>
    <property type="match status" value="1"/>
</dbReference>
<gene>
    <name evidence="1" type="ORF">BC936DRAFT_148224</name>
</gene>
<protein>
    <submittedName>
        <fullName evidence="1">Uncharacterized protein</fullName>
    </submittedName>
</protein>